<gene>
    <name evidence="1" type="ORF">IPOD504_LOCUS12383</name>
</gene>
<evidence type="ECO:0000313" key="2">
    <source>
        <dbReference type="Proteomes" id="UP000837857"/>
    </source>
</evidence>
<name>A0ABN8IQ37_9NEOP</name>
<protein>
    <submittedName>
        <fullName evidence="1">Uncharacterized protein</fullName>
    </submittedName>
</protein>
<dbReference type="EMBL" id="OW152815">
    <property type="protein sequence ID" value="CAH2063113.1"/>
    <property type="molecule type" value="Genomic_DNA"/>
</dbReference>
<organism evidence="1 2">
    <name type="scientific">Iphiclides podalirius</name>
    <name type="common">scarce swallowtail</name>
    <dbReference type="NCBI Taxonomy" id="110791"/>
    <lineage>
        <taxon>Eukaryota</taxon>
        <taxon>Metazoa</taxon>
        <taxon>Ecdysozoa</taxon>
        <taxon>Arthropoda</taxon>
        <taxon>Hexapoda</taxon>
        <taxon>Insecta</taxon>
        <taxon>Pterygota</taxon>
        <taxon>Neoptera</taxon>
        <taxon>Endopterygota</taxon>
        <taxon>Lepidoptera</taxon>
        <taxon>Glossata</taxon>
        <taxon>Ditrysia</taxon>
        <taxon>Papilionoidea</taxon>
        <taxon>Papilionidae</taxon>
        <taxon>Papilioninae</taxon>
        <taxon>Iphiclides</taxon>
    </lineage>
</organism>
<reference evidence="1" key="1">
    <citation type="submission" date="2022-03" db="EMBL/GenBank/DDBJ databases">
        <authorList>
            <person name="Martin H S."/>
        </authorList>
    </citation>
    <scope>NUCLEOTIDE SEQUENCE</scope>
</reference>
<accession>A0ABN8IQ37</accession>
<evidence type="ECO:0000313" key="1">
    <source>
        <dbReference type="EMBL" id="CAH2063113.1"/>
    </source>
</evidence>
<dbReference type="Proteomes" id="UP000837857">
    <property type="component" value="Chromosome 3"/>
</dbReference>
<sequence length="162" mass="17226">MSSNVCLAVVEARTQKAGKRSYLPAAFASHHQQQQAATSARAPAISAAAHHTRAFAGRPGGLNTVCAAPHDRYRNVIVPCAIAAVHKDLNKIATDREVPLGSCLSETEINIDTGKSTDHTGKIILVSNTRKCYILNKSGTNGEECALKFVDTGDIGEKNLQC</sequence>
<keyword evidence="2" id="KW-1185">Reference proteome</keyword>
<proteinExistence type="predicted"/>
<feature type="non-terminal residue" evidence="1">
    <location>
        <position position="162"/>
    </location>
</feature>